<dbReference type="InterPro" id="IPR016181">
    <property type="entry name" value="Acyl_CoA_acyltransferase"/>
</dbReference>
<protein>
    <submittedName>
        <fullName evidence="3">GCN5-related N-acetyltransferase</fullName>
    </submittedName>
</protein>
<dbReference type="Pfam" id="PF00583">
    <property type="entry name" value="Acetyltransf_1"/>
    <property type="match status" value="1"/>
</dbReference>
<feature type="domain" description="N-acetyltransferase" evidence="2">
    <location>
        <begin position="10"/>
        <end position="140"/>
    </location>
</feature>
<dbReference type="AlphaFoldDB" id="A7I7D5"/>
<dbReference type="CDD" id="cd04301">
    <property type="entry name" value="NAT_SF"/>
    <property type="match status" value="1"/>
</dbReference>
<dbReference type="Proteomes" id="UP000002408">
    <property type="component" value="Chromosome"/>
</dbReference>
<name>A7I7D5_METB6</name>
<evidence type="ECO:0000259" key="2">
    <source>
        <dbReference type="PROSITE" id="PS51186"/>
    </source>
</evidence>
<feature type="region of interest" description="Disordered" evidence="1">
    <location>
        <begin position="138"/>
        <end position="159"/>
    </location>
</feature>
<proteinExistence type="predicted"/>
<evidence type="ECO:0000256" key="1">
    <source>
        <dbReference type="SAM" id="MobiDB-lite"/>
    </source>
</evidence>
<dbReference type="InterPro" id="IPR000182">
    <property type="entry name" value="GNAT_dom"/>
</dbReference>
<evidence type="ECO:0000313" key="3">
    <source>
        <dbReference type="EMBL" id="ABS55646.1"/>
    </source>
</evidence>
<dbReference type="HOGENOM" id="CLU_111442_0_0_2"/>
<dbReference type="GeneID" id="5411434"/>
<accession>A7I7D5</accession>
<dbReference type="PROSITE" id="PS51186">
    <property type="entry name" value="GNAT"/>
    <property type="match status" value="1"/>
</dbReference>
<dbReference type="OrthoDB" id="104811at2157"/>
<evidence type="ECO:0000313" key="4">
    <source>
        <dbReference type="Proteomes" id="UP000002408"/>
    </source>
</evidence>
<dbReference type="KEGG" id="mbn:Mboo_1128"/>
<sequence length="159" mass="17659">MLGDRIGLSPEVSGVEVRELPPHEMQRAEEELWIHDRQQKADTSTDRVFAAFTGASLVGVARCTRFPEGSLVDGVYVLEEYRHRGFAQRIMRRLIEECGRDGALYLYAKPEHLDFYREMGFEPVPEAVLPAAIRAGTPGAGGASPMKRDPLPPAGDLHE</sequence>
<dbReference type="EMBL" id="CP000780">
    <property type="protein sequence ID" value="ABS55646.1"/>
    <property type="molecule type" value="Genomic_DNA"/>
</dbReference>
<dbReference type="eggNOG" id="arCOG00840">
    <property type="taxonomic scope" value="Archaea"/>
</dbReference>
<organism evidence="3 4">
    <name type="scientific">Methanoregula boonei (strain DSM 21154 / JCM 14090 / 6A8)</name>
    <dbReference type="NCBI Taxonomy" id="456442"/>
    <lineage>
        <taxon>Archaea</taxon>
        <taxon>Methanobacteriati</taxon>
        <taxon>Methanobacteriota</taxon>
        <taxon>Stenosarchaea group</taxon>
        <taxon>Methanomicrobia</taxon>
        <taxon>Methanomicrobiales</taxon>
        <taxon>Methanoregulaceae</taxon>
        <taxon>Methanoregula</taxon>
    </lineage>
</organism>
<reference evidence="4" key="1">
    <citation type="journal article" date="2015" name="Microbiology">
        <title>Genome of Methanoregula boonei 6A8 reveals adaptations to oligotrophic peatland environments.</title>
        <authorList>
            <person name="Braeuer S."/>
            <person name="Cadillo-Quiroz H."/>
            <person name="Kyrpides N."/>
            <person name="Woyke T."/>
            <person name="Goodwin L."/>
            <person name="Detter C."/>
            <person name="Podell S."/>
            <person name="Yavitt J.B."/>
            <person name="Zinder S.H."/>
        </authorList>
    </citation>
    <scope>NUCLEOTIDE SEQUENCE [LARGE SCALE GENOMIC DNA]</scope>
    <source>
        <strain evidence="4">DSM 21154 / JCM 14090 / 6A8</strain>
    </source>
</reference>
<dbReference type="GO" id="GO:0016747">
    <property type="term" value="F:acyltransferase activity, transferring groups other than amino-acyl groups"/>
    <property type="evidence" value="ECO:0007669"/>
    <property type="project" value="InterPro"/>
</dbReference>
<feature type="compositionally biased region" description="Basic and acidic residues" evidence="1">
    <location>
        <begin position="146"/>
        <end position="159"/>
    </location>
</feature>
<dbReference type="Gene3D" id="3.40.630.30">
    <property type="match status" value="1"/>
</dbReference>
<keyword evidence="4" id="KW-1185">Reference proteome</keyword>
<dbReference type="RefSeq" id="WP_012106673.1">
    <property type="nucleotide sequence ID" value="NC_009712.1"/>
</dbReference>
<dbReference type="SUPFAM" id="SSF55729">
    <property type="entry name" value="Acyl-CoA N-acyltransferases (Nat)"/>
    <property type="match status" value="1"/>
</dbReference>
<keyword evidence="3" id="KW-0808">Transferase</keyword>
<gene>
    <name evidence="3" type="ordered locus">Mboo_1128</name>
</gene>
<dbReference type="STRING" id="456442.Mboo_1128"/>